<keyword evidence="5 7" id="KW-0472">Membrane</keyword>
<reference evidence="8" key="2">
    <citation type="submission" date="2017-06" db="EMBL/GenBank/DDBJ databases">
        <title>The pomegranate genome and the genomics of punicalagin biosynthesis.</title>
        <authorList>
            <person name="Xu C."/>
        </authorList>
    </citation>
    <scope>NUCLEOTIDE SEQUENCE [LARGE SCALE GENOMIC DNA]</scope>
    <source>
        <tissue evidence="8">Fresh leaf</tissue>
    </source>
</reference>
<evidence type="ECO:0000313" key="10">
    <source>
        <dbReference type="Proteomes" id="UP000197138"/>
    </source>
</evidence>
<protein>
    <submittedName>
        <fullName evidence="8">Uncharacterized protein</fullName>
    </submittedName>
</protein>
<keyword evidence="3 7" id="KW-0812">Transmembrane</keyword>
<gene>
    <name evidence="8" type="ORF">CDL15_Pgr008935</name>
    <name evidence="9" type="ORF">CRG98_016368</name>
</gene>
<organism evidence="8 10">
    <name type="scientific">Punica granatum</name>
    <name type="common">Pomegranate</name>
    <dbReference type="NCBI Taxonomy" id="22663"/>
    <lineage>
        <taxon>Eukaryota</taxon>
        <taxon>Viridiplantae</taxon>
        <taxon>Streptophyta</taxon>
        <taxon>Embryophyta</taxon>
        <taxon>Tracheophyta</taxon>
        <taxon>Spermatophyta</taxon>
        <taxon>Magnoliopsida</taxon>
        <taxon>eudicotyledons</taxon>
        <taxon>Gunneridae</taxon>
        <taxon>Pentapetalae</taxon>
        <taxon>rosids</taxon>
        <taxon>malvids</taxon>
        <taxon>Myrtales</taxon>
        <taxon>Lythraceae</taxon>
        <taxon>Punica</taxon>
    </lineage>
</organism>
<evidence type="ECO:0000256" key="3">
    <source>
        <dbReference type="ARBA" id="ARBA00022692"/>
    </source>
</evidence>
<dbReference type="InterPro" id="IPR036259">
    <property type="entry name" value="MFS_trans_sf"/>
</dbReference>
<comment type="subcellular location">
    <subcellularLocation>
        <location evidence="1">Membrane</location>
        <topology evidence="1">Multi-pass membrane protein</topology>
    </subcellularLocation>
</comment>
<sequence>MEDAVRSASLEDHEDPSPDVSAATKAGGWNSIKYILGNHVFQPRISDQKWCLICRVQLPYYTFPLFAGNESFEKLASMSLIANITVYLNAKHNMGAVVLVNVVNIWSGSLNFASLGGAFISDTYLGRFLTLLFGTMASLLTSVSWVLGSAIPTLCLCLSLSIFLLGRKTYICKKPQGSVFSDITRVLTAATLKHRQKLGSGCEDRFYDPPLNEPCPPSAKLGQSNRFRFLDKAALVVELSELDAQGKAKSSWRLCSVQQVEWLKCLLRIIPVWVSGIGCFIAMDQQTTFGILQAIQMDKSIGPHFSIPSGWMTMTLMLALSIWIFIYEQVYIPQARKIAGKEKILMMKQRIKTGIIMSILCMLVAGIVEKSRRDSALGNGSFASPITDFLLLPQFILSGMVEAFAAVQLWNSSRHRCRRA</sequence>
<feature type="transmembrane region" description="Helical" evidence="7">
    <location>
        <begin position="96"/>
        <end position="120"/>
    </location>
</feature>
<dbReference type="AlphaFoldDB" id="A0A218VXX9"/>
<evidence type="ECO:0000256" key="5">
    <source>
        <dbReference type="ARBA" id="ARBA00023136"/>
    </source>
</evidence>
<feature type="transmembrane region" description="Helical" evidence="7">
    <location>
        <begin position="389"/>
        <end position="410"/>
    </location>
</feature>
<dbReference type="Gene3D" id="1.20.1250.20">
    <property type="entry name" value="MFS general substrate transporter like domains"/>
    <property type="match status" value="2"/>
</dbReference>
<dbReference type="Proteomes" id="UP000197138">
    <property type="component" value="Unassembled WGS sequence"/>
</dbReference>
<proteinExistence type="inferred from homology"/>
<evidence type="ECO:0000256" key="2">
    <source>
        <dbReference type="ARBA" id="ARBA00005982"/>
    </source>
</evidence>
<dbReference type="Pfam" id="PF00854">
    <property type="entry name" value="PTR2"/>
    <property type="match status" value="1"/>
</dbReference>
<evidence type="ECO:0000313" key="9">
    <source>
        <dbReference type="EMBL" id="PKI63183.1"/>
    </source>
</evidence>
<evidence type="ECO:0000256" key="4">
    <source>
        <dbReference type="ARBA" id="ARBA00022989"/>
    </source>
</evidence>
<evidence type="ECO:0000256" key="7">
    <source>
        <dbReference type="SAM" id="Phobius"/>
    </source>
</evidence>
<feature type="region of interest" description="Disordered" evidence="6">
    <location>
        <begin position="1"/>
        <end position="22"/>
    </location>
</feature>
<keyword evidence="11" id="KW-1185">Reference proteome</keyword>
<feature type="transmembrane region" description="Helical" evidence="7">
    <location>
        <begin position="351"/>
        <end position="369"/>
    </location>
</feature>
<evidence type="ECO:0000256" key="6">
    <source>
        <dbReference type="SAM" id="MobiDB-lite"/>
    </source>
</evidence>
<evidence type="ECO:0000313" key="11">
    <source>
        <dbReference type="Proteomes" id="UP000233551"/>
    </source>
</evidence>
<comment type="similarity">
    <text evidence="2">Belongs to the major facilitator superfamily. Proton-dependent oligopeptide transporter (POT/PTR) (TC 2.A.17) family.</text>
</comment>
<comment type="caution">
    <text evidence="8">The sequence shown here is derived from an EMBL/GenBank/DDBJ whole genome shotgun (WGS) entry which is preliminary data.</text>
</comment>
<evidence type="ECO:0000313" key="8">
    <source>
        <dbReference type="EMBL" id="OWM65345.1"/>
    </source>
</evidence>
<keyword evidence="4 7" id="KW-1133">Transmembrane helix</keyword>
<reference evidence="10" key="1">
    <citation type="journal article" date="2017" name="Plant J.">
        <title>The pomegranate (Punica granatum L.) genome and the genomics of punicalagin biosynthesis.</title>
        <authorList>
            <person name="Qin G."/>
            <person name="Xu C."/>
            <person name="Ming R."/>
            <person name="Tang H."/>
            <person name="Guyot R."/>
            <person name="Kramer E.M."/>
            <person name="Hu Y."/>
            <person name="Yi X."/>
            <person name="Qi Y."/>
            <person name="Xu X."/>
            <person name="Gao Z."/>
            <person name="Pan H."/>
            <person name="Jian J."/>
            <person name="Tian Y."/>
            <person name="Yue Z."/>
            <person name="Xu Y."/>
        </authorList>
    </citation>
    <scope>NUCLEOTIDE SEQUENCE [LARGE SCALE GENOMIC DNA]</scope>
    <source>
        <strain evidence="10">cv. Dabenzi</strain>
    </source>
</reference>
<dbReference type="PANTHER" id="PTHR11654">
    <property type="entry name" value="OLIGOPEPTIDE TRANSPORTER-RELATED"/>
    <property type="match status" value="1"/>
</dbReference>
<reference evidence="9 11" key="3">
    <citation type="submission" date="2017-11" db="EMBL/GenBank/DDBJ databases">
        <title>De-novo sequencing of pomegranate (Punica granatum L.) genome.</title>
        <authorList>
            <person name="Akparov Z."/>
            <person name="Amiraslanov A."/>
            <person name="Hajiyeva S."/>
            <person name="Abbasov M."/>
            <person name="Kaur K."/>
            <person name="Hamwieh A."/>
            <person name="Solovyev V."/>
            <person name="Salamov A."/>
            <person name="Braich B."/>
            <person name="Kosarev P."/>
            <person name="Mahmoud A."/>
            <person name="Hajiyev E."/>
            <person name="Babayeva S."/>
            <person name="Izzatullayeva V."/>
            <person name="Mammadov A."/>
            <person name="Mammadov A."/>
            <person name="Sharifova S."/>
            <person name="Ojaghi J."/>
            <person name="Eynullazada K."/>
            <person name="Bayramov B."/>
            <person name="Abdulazimova A."/>
            <person name="Shahmuradov I."/>
        </authorList>
    </citation>
    <scope>NUCLEOTIDE SEQUENCE [LARGE SCALE GENOMIC DNA]</scope>
    <source>
        <strain evidence="9">AG2017</strain>
        <strain evidence="11">cv. AG2017</strain>
        <tissue evidence="9">Leaf</tissue>
    </source>
</reference>
<dbReference type="EMBL" id="PGOL01000900">
    <property type="protein sequence ID" value="PKI63183.1"/>
    <property type="molecule type" value="Genomic_DNA"/>
</dbReference>
<evidence type="ECO:0000256" key="1">
    <source>
        <dbReference type="ARBA" id="ARBA00004141"/>
    </source>
</evidence>
<dbReference type="EMBL" id="MTKT01005615">
    <property type="protein sequence ID" value="OWM65345.1"/>
    <property type="molecule type" value="Genomic_DNA"/>
</dbReference>
<name>A0A218VXX9_PUNGR</name>
<dbReference type="InterPro" id="IPR000109">
    <property type="entry name" value="POT_fam"/>
</dbReference>
<feature type="transmembrane region" description="Helical" evidence="7">
    <location>
        <begin position="140"/>
        <end position="165"/>
    </location>
</feature>
<dbReference type="GO" id="GO:0022857">
    <property type="term" value="F:transmembrane transporter activity"/>
    <property type="evidence" value="ECO:0007669"/>
    <property type="project" value="InterPro"/>
</dbReference>
<accession>A0A218VXX9</accession>
<feature type="transmembrane region" description="Helical" evidence="7">
    <location>
        <begin position="311"/>
        <end position="330"/>
    </location>
</feature>
<dbReference type="Proteomes" id="UP000233551">
    <property type="component" value="Unassembled WGS sequence"/>
</dbReference>
<dbReference type="GO" id="GO:0016020">
    <property type="term" value="C:membrane"/>
    <property type="evidence" value="ECO:0007669"/>
    <property type="project" value="UniProtKB-SubCell"/>
</dbReference>